<protein>
    <submittedName>
        <fullName evidence="7">Nuclear cohesin complex protein, putative</fullName>
    </submittedName>
</protein>
<dbReference type="Proteomes" id="UP000002149">
    <property type="component" value="Chromosome 4"/>
</dbReference>
<dbReference type="GO" id="GO:0007064">
    <property type="term" value="P:mitotic sister chromatid cohesion"/>
    <property type="evidence" value="ECO:0000318"/>
    <property type="project" value="GO_Central"/>
</dbReference>
<comment type="subcellular location">
    <subcellularLocation>
        <location evidence="1">Nucleus</location>
    </subcellularLocation>
</comment>
<dbReference type="InterPro" id="IPR023093">
    <property type="entry name" value="ScpA-like_C"/>
</dbReference>
<dbReference type="Pfam" id="PF04825">
    <property type="entry name" value="Rad21_Rec8_N"/>
    <property type="match status" value="1"/>
</dbReference>
<feature type="compositionally biased region" description="Polar residues" evidence="4">
    <location>
        <begin position="545"/>
        <end position="561"/>
    </location>
</feature>
<dbReference type="GeneID" id="3257277"/>
<dbReference type="OrthoDB" id="10071381at2759"/>
<feature type="domain" description="Rad21/Rec8-like protein N-terminal" evidence="6">
    <location>
        <begin position="6"/>
        <end position="100"/>
    </location>
</feature>
<dbReference type="SUPFAM" id="SSF46785">
    <property type="entry name" value="Winged helix' DNA-binding domain"/>
    <property type="match status" value="1"/>
</dbReference>
<dbReference type="FunFam" id="1.10.10.580:FF:000011">
    <property type="entry name" value="Cohesin complex subunit SCC1"/>
    <property type="match status" value="1"/>
</dbReference>
<dbReference type="InterPro" id="IPR006910">
    <property type="entry name" value="Rad21_Rec8_N"/>
</dbReference>
<dbReference type="VEuPathDB" id="FungiDB:CND01530"/>
<keyword evidence="3" id="KW-0539">Nucleus</keyword>
<dbReference type="PaxDb" id="214684-Q5KIW3"/>
<dbReference type="HOGENOM" id="CLU_015775_0_0_1"/>
<evidence type="ECO:0000256" key="4">
    <source>
        <dbReference type="SAM" id="MobiDB-lite"/>
    </source>
</evidence>
<name>Q5KIW3_CRYD1</name>
<feature type="compositionally biased region" description="Basic and acidic residues" evidence="4">
    <location>
        <begin position="412"/>
        <end position="431"/>
    </location>
</feature>
<evidence type="ECO:0000313" key="8">
    <source>
        <dbReference type="Proteomes" id="UP000002149"/>
    </source>
</evidence>
<keyword evidence="8" id="KW-1185">Reference proteome</keyword>
<feature type="region of interest" description="Disordered" evidence="4">
    <location>
        <begin position="545"/>
        <end position="575"/>
    </location>
</feature>
<dbReference type="KEGG" id="cne:CND01530"/>
<accession>Q5KIW3</accession>
<dbReference type="OMA" id="PGIVDMT"/>
<evidence type="ECO:0000259" key="5">
    <source>
        <dbReference type="Pfam" id="PF04824"/>
    </source>
</evidence>
<dbReference type="Pfam" id="PF04824">
    <property type="entry name" value="Rad21_Rec8"/>
    <property type="match status" value="1"/>
</dbReference>
<evidence type="ECO:0000256" key="2">
    <source>
        <dbReference type="ARBA" id="ARBA00009870"/>
    </source>
</evidence>
<dbReference type="RefSeq" id="XP_570356.1">
    <property type="nucleotide sequence ID" value="XM_570356.2"/>
</dbReference>
<dbReference type="eggNOG" id="KOG1213">
    <property type="taxonomic scope" value="Eukaryota"/>
</dbReference>
<dbReference type="STRING" id="214684.Q5KIW3"/>
<sequence>MILNELIKSGPLAKIWLSAHQERKLSKTQAMGVDVGESVEAILTQDAALPLRSSGPLMLGVVRIYSRKVGYLFDDCKEARERISLAFRPGIVDLPEDQVRASHNAITISSRADFDFNDWTWGPSNFLVPPQPSQAAVTTTVLPGGQAFGAFNFGVPRAPSIYGGSETAASRHGSHDEFSSQLGSNEFSGIDLGLNLEGDETIEYGREVMTPISREGSAFAARERSIRAGTLDLAGFGGEGIGDVLPPMAPMDDYDVEMAERMEPFEPMDLGLDFEQEIERARRATTELLTPPPPTPPQESISDLTPRTAAQISAHPAPPVKAAKKPRLVMPDHETELTQELYDRAAILGAEHFIPANLELLHLNEIVSDPASHFLPTLKIGGENWTAVAPLGLAPELTELFAFPSNVLRKGRGLEEAEEDRPAKRARREGEIEAEAEAEAEEDVEEQLRQAEEDVEVVRRHEFDVGFNAAEEAFVPAFVGDDGDYGIGIGDEMPMEPMGASPPAFGISRGPSLAPSRAESIAREIEYGGPEGDFTLAMFDTRSSRAAESQLSQVPSSPSRAESQKEGAPGRHTSMAMGLLRRELEAIEEEDKVVSFEKLADKATKRAASAFFFELLSLGTRDCIKLEQPEPFQDIKIRGKDKLWPFPSQTASQLGSEV</sequence>
<dbReference type="FunCoup" id="Q5KIW3">
    <property type="interactions" value="287"/>
</dbReference>
<evidence type="ECO:0000313" key="7">
    <source>
        <dbReference type="EMBL" id="AAW43049.1"/>
    </source>
</evidence>
<reference evidence="7 8" key="1">
    <citation type="journal article" date="2005" name="Science">
        <title>The genome of the basidiomycetous yeast and human pathogen Cryptococcus neoformans.</title>
        <authorList>
            <person name="Loftus B.J."/>
            <person name="Fung E."/>
            <person name="Roncaglia P."/>
            <person name="Rowley D."/>
            <person name="Amedeo P."/>
            <person name="Bruno D."/>
            <person name="Vamathevan J."/>
            <person name="Miranda M."/>
            <person name="Anderson I.J."/>
            <person name="Fraser J.A."/>
            <person name="Allen J.E."/>
            <person name="Bosdet I.E."/>
            <person name="Brent M.R."/>
            <person name="Chiu R."/>
            <person name="Doering T.L."/>
            <person name="Donlin M.J."/>
            <person name="D'Souza C.A."/>
            <person name="Fox D.S."/>
            <person name="Grinberg V."/>
            <person name="Fu J."/>
            <person name="Fukushima M."/>
            <person name="Haas B.J."/>
            <person name="Huang J.C."/>
            <person name="Janbon G."/>
            <person name="Jones S.J."/>
            <person name="Koo H.L."/>
            <person name="Krzywinski M.I."/>
            <person name="Kwon-Chung J.K."/>
            <person name="Lengeler K.B."/>
            <person name="Maiti R."/>
            <person name="Marra M.A."/>
            <person name="Marra R.E."/>
            <person name="Mathewson C.A."/>
            <person name="Mitchell T.G."/>
            <person name="Pertea M."/>
            <person name="Riggs F.R."/>
            <person name="Salzberg S.L."/>
            <person name="Schein J.E."/>
            <person name="Shvartsbeyn A."/>
            <person name="Shin H."/>
            <person name="Shumway M."/>
            <person name="Specht C.A."/>
            <person name="Suh B.B."/>
            <person name="Tenney A."/>
            <person name="Utterback T.R."/>
            <person name="Wickes B.L."/>
            <person name="Wortman J.R."/>
            <person name="Wye N.H."/>
            <person name="Kronstad J.W."/>
            <person name="Lodge J.K."/>
            <person name="Heitman J."/>
            <person name="Davis R.W."/>
            <person name="Fraser C.M."/>
            <person name="Hyman R.W."/>
        </authorList>
    </citation>
    <scope>NUCLEOTIDE SEQUENCE [LARGE SCALE GENOMIC DNA]</scope>
    <source>
        <strain evidence="8">JEC21 / ATCC MYA-565</strain>
    </source>
</reference>
<feature type="region of interest" description="Disordered" evidence="4">
    <location>
        <begin position="412"/>
        <end position="450"/>
    </location>
</feature>
<gene>
    <name evidence="7" type="ordered locus">CND01530</name>
</gene>
<dbReference type="InterPro" id="IPR039781">
    <property type="entry name" value="Rad21/Rec8-like"/>
</dbReference>
<accession>Q55TH4</accession>
<dbReference type="InterPro" id="IPR036390">
    <property type="entry name" value="WH_DNA-bd_sf"/>
</dbReference>
<dbReference type="GO" id="GO:0005634">
    <property type="term" value="C:nucleus"/>
    <property type="evidence" value="ECO:0007669"/>
    <property type="project" value="UniProtKB-SubCell"/>
</dbReference>
<dbReference type="PANTHER" id="PTHR12585">
    <property type="entry name" value="SCC1 / RAD21 FAMILY MEMBER"/>
    <property type="match status" value="1"/>
</dbReference>
<dbReference type="InterPro" id="IPR006909">
    <property type="entry name" value="Rad21/Rec8_C_eu"/>
</dbReference>
<comment type="similarity">
    <text evidence="2">Belongs to the rad21 family.</text>
</comment>
<dbReference type="EMBL" id="AE017344">
    <property type="protein sequence ID" value="AAW43049.1"/>
    <property type="molecule type" value="Genomic_DNA"/>
</dbReference>
<organism evidence="7 8">
    <name type="scientific">Cryptococcus deneoformans (strain JEC21 / ATCC MYA-565)</name>
    <name type="common">Cryptococcus neoformans var. neoformans serotype D</name>
    <dbReference type="NCBI Taxonomy" id="214684"/>
    <lineage>
        <taxon>Eukaryota</taxon>
        <taxon>Fungi</taxon>
        <taxon>Dikarya</taxon>
        <taxon>Basidiomycota</taxon>
        <taxon>Agaricomycotina</taxon>
        <taxon>Tremellomycetes</taxon>
        <taxon>Tremellales</taxon>
        <taxon>Cryptococcaceae</taxon>
        <taxon>Cryptococcus</taxon>
        <taxon>Cryptococcus neoformans species complex</taxon>
    </lineage>
</organism>
<dbReference type="GO" id="GO:1990414">
    <property type="term" value="P:replication-born double-strand break repair via sister chromatid exchange"/>
    <property type="evidence" value="ECO:0000318"/>
    <property type="project" value="GO_Central"/>
</dbReference>
<dbReference type="PANTHER" id="PTHR12585:SF69">
    <property type="entry name" value="FI11703P"/>
    <property type="match status" value="1"/>
</dbReference>
<evidence type="ECO:0000259" key="6">
    <source>
        <dbReference type="Pfam" id="PF04825"/>
    </source>
</evidence>
<dbReference type="AlphaFoldDB" id="Q5KIW3"/>
<evidence type="ECO:0000256" key="1">
    <source>
        <dbReference type="ARBA" id="ARBA00004123"/>
    </source>
</evidence>
<feature type="domain" description="Rad21/Rec8-like protein C-terminal eukaryotic" evidence="5">
    <location>
        <begin position="591"/>
        <end position="640"/>
    </location>
</feature>
<dbReference type="InParanoid" id="Q5KIW3"/>
<feature type="compositionally biased region" description="Acidic residues" evidence="4">
    <location>
        <begin position="432"/>
        <end position="445"/>
    </location>
</feature>
<dbReference type="Gene3D" id="1.10.10.580">
    <property type="entry name" value="Structural maintenance of chromosome 1. Chain E"/>
    <property type="match status" value="1"/>
</dbReference>
<dbReference type="GO" id="GO:0030892">
    <property type="term" value="C:mitotic cohesin complex"/>
    <property type="evidence" value="ECO:0000318"/>
    <property type="project" value="GO_Central"/>
</dbReference>
<dbReference type="GO" id="GO:0003682">
    <property type="term" value="F:chromatin binding"/>
    <property type="evidence" value="ECO:0000318"/>
    <property type="project" value="GO_Central"/>
</dbReference>
<proteinExistence type="inferred from homology"/>
<evidence type="ECO:0000256" key="3">
    <source>
        <dbReference type="ARBA" id="ARBA00023242"/>
    </source>
</evidence>